<dbReference type="Proteomes" id="UP000263012">
    <property type="component" value="Chromosome"/>
</dbReference>
<evidence type="ECO:0000313" key="2">
    <source>
        <dbReference type="EMBL" id="AUX10497.1"/>
    </source>
</evidence>
<dbReference type="AlphaFoldDB" id="A0A343TN25"/>
<keyword evidence="3" id="KW-1185">Reference proteome</keyword>
<dbReference type="OrthoDB" id="260707at2157"/>
<evidence type="ECO:0000313" key="3">
    <source>
        <dbReference type="Proteomes" id="UP000263012"/>
    </source>
</evidence>
<reference evidence="3" key="1">
    <citation type="submission" date="2017-11" db="EMBL/GenBank/DDBJ databases">
        <title>Phenotypic and genomic properties of facultatively anaerobic sulfur-reducing natronoarchaea from hypersaline soda lakes.</title>
        <authorList>
            <person name="Sorokin D.Y."/>
            <person name="Kublanov I.V."/>
            <person name="Roman P."/>
            <person name="Sinninghe Damste J.S."/>
            <person name="Golyshin P.N."/>
            <person name="Rojo D."/>
            <person name="Ciordia S."/>
            <person name="Mena M.D.C."/>
            <person name="Ferrer M."/>
            <person name="Messina E."/>
            <person name="Smedile F."/>
            <person name="La Spada G."/>
            <person name="La Cono V."/>
            <person name="Yakimov M.M."/>
        </authorList>
    </citation>
    <scope>NUCLEOTIDE SEQUENCE [LARGE SCALE GENOMIC DNA]</scope>
    <source>
        <strain evidence="3">AArc-Sl</strain>
    </source>
</reference>
<dbReference type="InterPro" id="IPR058462">
    <property type="entry name" value="DUF8149"/>
</dbReference>
<dbReference type="GeneID" id="37879244"/>
<name>A0A343TN25_9EURY</name>
<evidence type="ECO:0000259" key="1">
    <source>
        <dbReference type="Pfam" id="PF26476"/>
    </source>
</evidence>
<dbReference type="RefSeq" id="WP_119820864.1">
    <property type="nucleotide sequence ID" value="NZ_CP025066.1"/>
</dbReference>
<gene>
    <name evidence="2" type="ORF">AArcSl_2886</name>
</gene>
<sequence length="77" mass="8529">MSTDDEEEPRVPIVCPACETRSRVPIEEVADTVERHNERLHDGEDVAEVDPAIAEHIADLVADDMGLFDDGEESPNE</sequence>
<feature type="domain" description="DUF8149" evidence="1">
    <location>
        <begin position="4"/>
        <end position="71"/>
    </location>
</feature>
<accession>A0A343TN25</accession>
<dbReference type="EMBL" id="CP025066">
    <property type="protein sequence ID" value="AUX10497.1"/>
    <property type="molecule type" value="Genomic_DNA"/>
</dbReference>
<protein>
    <recommendedName>
        <fullName evidence="1">DUF8149 domain-containing protein</fullName>
    </recommendedName>
</protein>
<organism evidence="2 3">
    <name type="scientific">Halalkaliarchaeum desulfuricum</name>
    <dbReference type="NCBI Taxonomy" id="2055893"/>
    <lineage>
        <taxon>Archaea</taxon>
        <taxon>Methanobacteriati</taxon>
        <taxon>Methanobacteriota</taxon>
        <taxon>Stenosarchaea group</taxon>
        <taxon>Halobacteria</taxon>
        <taxon>Halobacteriales</taxon>
        <taxon>Haloferacaceae</taxon>
        <taxon>Halalkaliarchaeum</taxon>
    </lineage>
</organism>
<dbReference type="Pfam" id="PF26476">
    <property type="entry name" value="DUF8149"/>
    <property type="match status" value="1"/>
</dbReference>
<dbReference type="KEGG" id="hdf:AArcSl_2886"/>
<proteinExistence type="predicted"/>